<gene>
    <name evidence="1" type="ORF">LCGC14_1150140</name>
</gene>
<organism evidence="1">
    <name type="scientific">marine sediment metagenome</name>
    <dbReference type="NCBI Taxonomy" id="412755"/>
    <lineage>
        <taxon>unclassified sequences</taxon>
        <taxon>metagenomes</taxon>
        <taxon>ecological metagenomes</taxon>
    </lineage>
</organism>
<sequence>MSDWQPRYGCGCPLGVRLLRELAVPGWRFQHGDRPEAVRSFSDREMADPDIYAKYWPQSVLDWLSEVHAYESSLDIEERVL</sequence>
<proteinExistence type="predicted"/>
<comment type="caution">
    <text evidence="1">The sequence shown here is derived from an EMBL/GenBank/DDBJ whole genome shotgun (WGS) entry which is preliminary data.</text>
</comment>
<dbReference type="AlphaFoldDB" id="A0A0F9MIZ6"/>
<name>A0A0F9MIZ6_9ZZZZ</name>
<protein>
    <submittedName>
        <fullName evidence="1">Uncharacterized protein</fullName>
    </submittedName>
</protein>
<evidence type="ECO:0000313" key="1">
    <source>
        <dbReference type="EMBL" id="KKM99221.1"/>
    </source>
</evidence>
<accession>A0A0F9MIZ6</accession>
<reference evidence="1" key="1">
    <citation type="journal article" date="2015" name="Nature">
        <title>Complex archaea that bridge the gap between prokaryotes and eukaryotes.</title>
        <authorList>
            <person name="Spang A."/>
            <person name="Saw J.H."/>
            <person name="Jorgensen S.L."/>
            <person name="Zaremba-Niedzwiedzka K."/>
            <person name="Martijn J."/>
            <person name="Lind A.E."/>
            <person name="van Eijk R."/>
            <person name="Schleper C."/>
            <person name="Guy L."/>
            <person name="Ettema T.J."/>
        </authorList>
    </citation>
    <scope>NUCLEOTIDE SEQUENCE</scope>
</reference>
<dbReference type="EMBL" id="LAZR01005522">
    <property type="protein sequence ID" value="KKM99221.1"/>
    <property type="molecule type" value="Genomic_DNA"/>
</dbReference>